<feature type="compositionally biased region" description="Basic and acidic residues" evidence="1">
    <location>
        <begin position="46"/>
        <end position="56"/>
    </location>
</feature>
<evidence type="ECO:0000313" key="2">
    <source>
        <dbReference type="EMBL" id="KAF3190716.1"/>
    </source>
</evidence>
<evidence type="ECO:0000313" key="4">
    <source>
        <dbReference type="Proteomes" id="UP000472727"/>
    </source>
</evidence>
<evidence type="ECO:0000256" key="1">
    <source>
        <dbReference type="SAM" id="MobiDB-lite"/>
    </source>
</evidence>
<gene>
    <name evidence="3" type="ORF">TWF106_006453</name>
    <name evidence="2" type="ORF">TWF788_008238</name>
</gene>
<comment type="caution">
    <text evidence="2">The sequence shown here is derived from an EMBL/GenBank/DDBJ whole genome shotgun (WGS) entry which is preliminary data.</text>
</comment>
<proteinExistence type="predicted"/>
<organism evidence="2 5">
    <name type="scientific">Orbilia oligospora</name>
    <name type="common">Nematode-trapping fungus</name>
    <name type="synonym">Arthrobotrys oligospora</name>
    <dbReference type="NCBI Taxonomy" id="2813651"/>
    <lineage>
        <taxon>Eukaryota</taxon>
        <taxon>Fungi</taxon>
        <taxon>Dikarya</taxon>
        <taxon>Ascomycota</taxon>
        <taxon>Pezizomycotina</taxon>
        <taxon>Orbiliomycetes</taxon>
        <taxon>Orbiliales</taxon>
        <taxon>Orbiliaceae</taxon>
        <taxon>Orbilia</taxon>
    </lineage>
</organism>
<dbReference type="AlphaFoldDB" id="A0A7C8Q3E1"/>
<dbReference type="EMBL" id="WIWS01000030">
    <property type="protein sequence ID" value="KAF3221128.1"/>
    <property type="molecule type" value="Genomic_DNA"/>
</dbReference>
<dbReference type="Proteomes" id="UP000479691">
    <property type="component" value="Unassembled WGS sequence"/>
</dbReference>
<evidence type="ECO:0000313" key="5">
    <source>
        <dbReference type="Proteomes" id="UP000479691"/>
    </source>
</evidence>
<dbReference type="Proteomes" id="UP000472727">
    <property type="component" value="Unassembled WGS sequence"/>
</dbReference>
<evidence type="ECO:0000313" key="3">
    <source>
        <dbReference type="EMBL" id="KAF3221128.1"/>
    </source>
</evidence>
<sequence length="154" mass="17758">MRDIGREEAESMDTSTDFGCDDSNETSSKTCRTNSPNKLASPIKLDSPDWMDRQDKTSYTLESLDHFMQESSTPTPLNRSAEEESYELGFLRRPPSARSLRPLEYNVQRSKDHFRVAKRLPRLSTLPRLITNLPSPVYKLEIDSKKGRRFNSQK</sequence>
<name>A0A7C8Q3E1_ORBOL</name>
<accession>A0A7C8Q3E1</accession>
<feature type="compositionally biased region" description="Polar residues" evidence="1">
    <location>
        <begin position="25"/>
        <end position="38"/>
    </location>
</feature>
<reference evidence="4 5" key="1">
    <citation type="submission" date="2019-06" db="EMBL/GenBank/DDBJ databases">
        <authorList>
            <person name="Palmer J.M."/>
        </authorList>
    </citation>
    <scope>NUCLEOTIDE SEQUENCE [LARGE SCALE GENOMIC DNA]</scope>
    <source>
        <strain evidence="3 4">TWF106</strain>
        <strain evidence="2 5">TWF788</strain>
    </source>
</reference>
<protein>
    <submittedName>
        <fullName evidence="2">Uncharacterized protein</fullName>
    </submittedName>
</protein>
<dbReference type="EMBL" id="JAABOE010000005">
    <property type="protein sequence ID" value="KAF3190716.1"/>
    <property type="molecule type" value="Genomic_DNA"/>
</dbReference>
<feature type="region of interest" description="Disordered" evidence="1">
    <location>
        <begin position="1"/>
        <end position="56"/>
    </location>
</feature>